<evidence type="ECO:0000313" key="2">
    <source>
        <dbReference type="Ensembl" id="ENSSHBP00005015679.1"/>
    </source>
</evidence>
<evidence type="ECO:0000256" key="1">
    <source>
        <dbReference type="SAM" id="MobiDB-lite"/>
    </source>
</evidence>
<dbReference type="Proteomes" id="UP000472266">
    <property type="component" value="Unplaced"/>
</dbReference>
<dbReference type="PANTHER" id="PTHR35079">
    <property type="entry name" value="LUNG ADENOMA SUSCEPTIBILITY PROTEIN 2"/>
    <property type="match status" value="1"/>
</dbReference>
<evidence type="ECO:0000313" key="3">
    <source>
        <dbReference type="Proteomes" id="UP000472266"/>
    </source>
</evidence>
<accession>A0A672UK49</accession>
<feature type="compositionally biased region" description="Low complexity" evidence="1">
    <location>
        <begin position="255"/>
        <end position="269"/>
    </location>
</feature>
<reference evidence="2" key="1">
    <citation type="submission" date="2025-08" db="UniProtKB">
        <authorList>
            <consortium name="Ensembl"/>
        </authorList>
    </citation>
    <scope>IDENTIFICATION</scope>
</reference>
<dbReference type="PANTHER" id="PTHR35079:SF1">
    <property type="entry name" value="LUNG ADENOMA SUSCEPTIBILITY PROTEIN 2"/>
    <property type="match status" value="1"/>
</dbReference>
<name>A0A672UK49_STRHB</name>
<dbReference type="Ensembl" id="ENSSHBT00005018783.1">
    <property type="protein sequence ID" value="ENSSHBP00005015679.1"/>
    <property type="gene ID" value="ENSSHBG00005013687.1"/>
</dbReference>
<feature type="region of interest" description="Disordered" evidence="1">
    <location>
        <begin position="255"/>
        <end position="298"/>
    </location>
</feature>
<feature type="compositionally biased region" description="Polar residues" evidence="1">
    <location>
        <begin position="277"/>
        <end position="291"/>
    </location>
</feature>
<protein>
    <submittedName>
        <fullName evidence="2">Uncharacterized protein</fullName>
    </submittedName>
</protein>
<keyword evidence="3" id="KW-1185">Reference proteome</keyword>
<reference evidence="2" key="2">
    <citation type="submission" date="2025-09" db="UniProtKB">
        <authorList>
            <consortium name="Ensembl"/>
        </authorList>
    </citation>
    <scope>IDENTIFICATION</scope>
</reference>
<dbReference type="InterPro" id="IPR052679">
    <property type="entry name" value="Cell_Prolif_Regulator"/>
</dbReference>
<dbReference type="GeneTree" id="ENSGT00390000008823"/>
<gene>
    <name evidence="2" type="primary">CZH18orf54</name>
</gene>
<dbReference type="InParanoid" id="A0A672UK49"/>
<feature type="region of interest" description="Disordered" evidence="1">
    <location>
        <begin position="313"/>
        <end position="347"/>
    </location>
</feature>
<proteinExistence type="predicted"/>
<organism evidence="2 3">
    <name type="scientific">Strigops habroptila</name>
    <name type="common">Kakapo</name>
    <dbReference type="NCBI Taxonomy" id="2489341"/>
    <lineage>
        <taxon>Eukaryota</taxon>
        <taxon>Metazoa</taxon>
        <taxon>Chordata</taxon>
        <taxon>Craniata</taxon>
        <taxon>Vertebrata</taxon>
        <taxon>Euteleostomi</taxon>
        <taxon>Archelosauria</taxon>
        <taxon>Archosauria</taxon>
        <taxon>Dinosauria</taxon>
        <taxon>Saurischia</taxon>
        <taxon>Theropoda</taxon>
        <taxon>Coelurosauria</taxon>
        <taxon>Aves</taxon>
        <taxon>Neognathae</taxon>
        <taxon>Neoaves</taxon>
        <taxon>Telluraves</taxon>
        <taxon>Australaves</taxon>
        <taxon>Psittaciformes</taxon>
        <taxon>Psittacidae</taxon>
        <taxon>Strigops</taxon>
    </lineage>
</organism>
<dbReference type="AlphaFoldDB" id="A0A672UK49"/>
<sequence length="442" mass="48506">MLVTLYPLLPLSRRRKLPATTVPMEERSNYSSASSVSSLLTSCSSSTKAYSEGFIHYKGKLYSSASEALEAYMEDFEAGHTAPYGSTGKIRLQPGIPKGCAKENQELDDFHHYFKLDSPPPPSRSSDEYVPDCTSFTTEELLAFPADGSQPFPHLLPWKSRKTSPESLKTSPCPSQRWDLGRGFHPHNYVSSKKLKGSAEPLVEDSQSFPGGNYPTWLSSQKPDLSVSGISSIPTFPYPSWLKTYNLLCDAAPSLAPGSSGQSQASSSLIPKKGLSNGDNSHFSKPSNSQHSRGDPRGERCNYDFTHGCYSPDNSSLSRTKKLLRGSTSTKPEASMEKEGSPSTTEILRGASPRVEAPAAFKASRCSRIMEDPPAFPKGAMMKEFLESCWNEKQKEEAAVGGHQTRPLEALKLLLFQLQAMEARWKQRTTTEEELGVVSPSL</sequence>